<feature type="compositionally biased region" description="Acidic residues" evidence="1">
    <location>
        <begin position="309"/>
        <end position="318"/>
    </location>
</feature>
<proteinExistence type="predicted"/>
<evidence type="ECO:0000313" key="4">
    <source>
        <dbReference type="Proteomes" id="UP000187406"/>
    </source>
</evidence>
<evidence type="ECO:0000256" key="1">
    <source>
        <dbReference type="SAM" id="MobiDB-lite"/>
    </source>
</evidence>
<accession>A0A1Q3BM50</accession>
<dbReference type="InParanoid" id="A0A1Q3BM50"/>
<sequence>MVKSKGLEQGQGSKGKTKSVGKKGKEKAAATTSSTTPEVSAPKPRYPEAYFNRKILVGKVFDFDFCSREGFPIVEWIRFQGLEPLFSLNKASYPDLMKEFYAKISSSSSYSSVGISTIVKGKSIDLDLGELHTILKVPNLGVRGWNQRTWVTGDEFDRLDCVRTLFGENADPIQRMYTRNLPLHYRFLHRAICTHILPKAGGFDEVTRMEAFTMYHFITRRPINVPFLIVKYMHSIHDRENARLGYSNIITRILECCGVDFTGEVHNDLQSSDKLGKGTLGRMGFKKHKRTGAWIPRDEDSNRIKQEEGEVEAGEETENVPLQIEPPPQPIPDDHPPKNRMDEMFDVITGMQKNIECMRRRQKIFLKRFADAGLIVYDGLISSSSSHDDDPPDDAATDDMEGDLGGDDAGTRMED</sequence>
<protein>
    <recommendedName>
        <fullName evidence="2">Putative plant transposon protein domain-containing protein</fullName>
    </recommendedName>
</protein>
<comment type="caution">
    <text evidence="3">The sequence shown here is derived from an EMBL/GenBank/DDBJ whole genome shotgun (WGS) entry which is preliminary data.</text>
</comment>
<dbReference type="Pfam" id="PF20167">
    <property type="entry name" value="Transposase_32"/>
    <property type="match status" value="1"/>
</dbReference>
<feature type="domain" description="Putative plant transposon protein" evidence="2">
    <location>
        <begin position="80"/>
        <end position="260"/>
    </location>
</feature>
<evidence type="ECO:0000313" key="3">
    <source>
        <dbReference type="EMBL" id="GAV68902.1"/>
    </source>
</evidence>
<feature type="compositionally biased region" description="Basic residues" evidence="1">
    <location>
        <begin position="15"/>
        <end position="25"/>
    </location>
</feature>
<keyword evidence="4" id="KW-1185">Reference proteome</keyword>
<feature type="region of interest" description="Disordered" evidence="1">
    <location>
        <begin position="381"/>
        <end position="415"/>
    </location>
</feature>
<feature type="compositionally biased region" description="Basic and acidic residues" evidence="1">
    <location>
        <begin position="298"/>
        <end position="308"/>
    </location>
</feature>
<name>A0A1Q3BM50_CEPFO</name>
<feature type="region of interest" description="Disordered" evidence="1">
    <location>
        <begin position="298"/>
        <end position="338"/>
    </location>
</feature>
<gene>
    <name evidence="3" type="ORF">CFOL_v3_12405</name>
</gene>
<dbReference type="Proteomes" id="UP000187406">
    <property type="component" value="Unassembled WGS sequence"/>
</dbReference>
<feature type="compositionally biased region" description="Low complexity" evidence="1">
    <location>
        <begin position="29"/>
        <end position="42"/>
    </location>
</feature>
<dbReference type="InterPro" id="IPR046796">
    <property type="entry name" value="Transposase_32_dom"/>
</dbReference>
<organism evidence="3 4">
    <name type="scientific">Cephalotus follicularis</name>
    <name type="common">Albany pitcher plant</name>
    <dbReference type="NCBI Taxonomy" id="3775"/>
    <lineage>
        <taxon>Eukaryota</taxon>
        <taxon>Viridiplantae</taxon>
        <taxon>Streptophyta</taxon>
        <taxon>Embryophyta</taxon>
        <taxon>Tracheophyta</taxon>
        <taxon>Spermatophyta</taxon>
        <taxon>Magnoliopsida</taxon>
        <taxon>eudicotyledons</taxon>
        <taxon>Gunneridae</taxon>
        <taxon>Pentapetalae</taxon>
        <taxon>rosids</taxon>
        <taxon>fabids</taxon>
        <taxon>Oxalidales</taxon>
        <taxon>Cephalotaceae</taxon>
        <taxon>Cephalotus</taxon>
    </lineage>
</organism>
<dbReference type="EMBL" id="BDDD01000668">
    <property type="protein sequence ID" value="GAV68902.1"/>
    <property type="molecule type" value="Genomic_DNA"/>
</dbReference>
<feature type="region of interest" description="Disordered" evidence="1">
    <location>
        <begin position="1"/>
        <end position="43"/>
    </location>
</feature>
<feature type="compositionally biased region" description="Acidic residues" evidence="1">
    <location>
        <begin position="390"/>
        <end position="406"/>
    </location>
</feature>
<evidence type="ECO:0000259" key="2">
    <source>
        <dbReference type="Pfam" id="PF20167"/>
    </source>
</evidence>
<dbReference type="AlphaFoldDB" id="A0A1Q3BM50"/>
<reference evidence="4" key="1">
    <citation type="submission" date="2016-04" db="EMBL/GenBank/DDBJ databases">
        <title>Cephalotus genome sequencing.</title>
        <authorList>
            <person name="Fukushima K."/>
            <person name="Hasebe M."/>
            <person name="Fang X."/>
        </authorList>
    </citation>
    <scope>NUCLEOTIDE SEQUENCE [LARGE SCALE GENOMIC DNA]</scope>
    <source>
        <strain evidence="4">cv. St1</strain>
    </source>
</reference>